<evidence type="ECO:0000256" key="2">
    <source>
        <dbReference type="ARBA" id="ARBA00006555"/>
    </source>
</evidence>
<feature type="domain" description="TonB C-terminal" evidence="12">
    <location>
        <begin position="108"/>
        <end position="200"/>
    </location>
</feature>
<organism evidence="13 14">
    <name type="scientific">Aquisalinus flavus</name>
    <dbReference type="NCBI Taxonomy" id="1526572"/>
    <lineage>
        <taxon>Bacteria</taxon>
        <taxon>Pseudomonadati</taxon>
        <taxon>Pseudomonadota</taxon>
        <taxon>Alphaproteobacteria</taxon>
        <taxon>Parvularculales</taxon>
        <taxon>Parvularculaceae</taxon>
        <taxon>Aquisalinus</taxon>
    </lineage>
</organism>
<evidence type="ECO:0000256" key="5">
    <source>
        <dbReference type="ARBA" id="ARBA00022519"/>
    </source>
</evidence>
<evidence type="ECO:0000313" key="14">
    <source>
        <dbReference type="Proteomes" id="UP000613582"/>
    </source>
</evidence>
<dbReference type="InterPro" id="IPR051045">
    <property type="entry name" value="TonB-dependent_transducer"/>
</dbReference>
<dbReference type="PANTHER" id="PTHR33446:SF14">
    <property type="entry name" value="PROTEIN TONB"/>
    <property type="match status" value="1"/>
</dbReference>
<evidence type="ECO:0000256" key="1">
    <source>
        <dbReference type="ARBA" id="ARBA00004383"/>
    </source>
</evidence>
<sequence length="200" mass="22467">MGSIIRLFVGTPLAMLVTVVLFLFMYFLISGTDLDLNEDAETVRIEIGRQIEDTPEQTTQKQFERPQLDQPPPPPPAINDANFRPEVAGVRAGAPTFDANVDIGTGFNPDRDAQPLVRIEPQYPDRCQGRSGDIETVVVEFDVDPAGQTVNARVVRSTNSCFDRNVIRAVERWKYQPKIVDGQAEPRYGVRTTFKFQIQE</sequence>
<comment type="subcellular location">
    <subcellularLocation>
        <location evidence="1">Cell inner membrane</location>
        <topology evidence="1">Single-pass membrane protein</topology>
        <orientation evidence="1">Periplasmic side</orientation>
    </subcellularLocation>
</comment>
<evidence type="ECO:0000256" key="9">
    <source>
        <dbReference type="ARBA" id="ARBA00023136"/>
    </source>
</evidence>
<dbReference type="InterPro" id="IPR006260">
    <property type="entry name" value="TonB/TolA_C"/>
</dbReference>
<evidence type="ECO:0000256" key="8">
    <source>
        <dbReference type="ARBA" id="ARBA00022989"/>
    </source>
</evidence>
<keyword evidence="6 11" id="KW-0812">Transmembrane</keyword>
<evidence type="ECO:0000256" key="10">
    <source>
        <dbReference type="SAM" id="MobiDB-lite"/>
    </source>
</evidence>
<comment type="caution">
    <text evidence="13">The sequence shown here is derived from an EMBL/GenBank/DDBJ whole genome shotgun (WGS) entry which is preliminary data.</text>
</comment>
<dbReference type="AlphaFoldDB" id="A0A8J2V4J4"/>
<dbReference type="InterPro" id="IPR037682">
    <property type="entry name" value="TonB_C"/>
</dbReference>
<feature type="transmembrane region" description="Helical" evidence="11">
    <location>
        <begin position="7"/>
        <end position="29"/>
    </location>
</feature>
<evidence type="ECO:0000256" key="6">
    <source>
        <dbReference type="ARBA" id="ARBA00022692"/>
    </source>
</evidence>
<dbReference type="NCBIfam" id="TIGR01352">
    <property type="entry name" value="tonB_Cterm"/>
    <property type="match status" value="1"/>
</dbReference>
<evidence type="ECO:0000256" key="4">
    <source>
        <dbReference type="ARBA" id="ARBA00022475"/>
    </source>
</evidence>
<dbReference type="SUPFAM" id="SSF74653">
    <property type="entry name" value="TolA/TonB C-terminal domain"/>
    <property type="match status" value="1"/>
</dbReference>
<reference evidence="13" key="1">
    <citation type="journal article" date="2014" name="Int. J. Syst. Evol. Microbiol.">
        <title>Complete genome sequence of Corynebacterium casei LMG S-19264T (=DSM 44701T), isolated from a smear-ripened cheese.</title>
        <authorList>
            <consortium name="US DOE Joint Genome Institute (JGI-PGF)"/>
            <person name="Walter F."/>
            <person name="Albersmeier A."/>
            <person name="Kalinowski J."/>
            <person name="Ruckert C."/>
        </authorList>
    </citation>
    <scope>NUCLEOTIDE SEQUENCE</scope>
    <source>
        <strain evidence="13">CGMCC 1.12921</strain>
    </source>
</reference>
<evidence type="ECO:0000256" key="7">
    <source>
        <dbReference type="ARBA" id="ARBA00022927"/>
    </source>
</evidence>
<protein>
    <submittedName>
        <fullName evidence="13">Protein TonB</fullName>
    </submittedName>
</protein>
<keyword evidence="8 11" id="KW-1133">Transmembrane helix</keyword>
<dbReference type="GO" id="GO:0015031">
    <property type="term" value="P:protein transport"/>
    <property type="evidence" value="ECO:0007669"/>
    <property type="project" value="UniProtKB-KW"/>
</dbReference>
<reference evidence="13" key="2">
    <citation type="submission" date="2020-09" db="EMBL/GenBank/DDBJ databases">
        <authorList>
            <person name="Sun Q."/>
            <person name="Zhou Y."/>
        </authorList>
    </citation>
    <scope>NUCLEOTIDE SEQUENCE</scope>
    <source>
        <strain evidence="13">CGMCC 1.12921</strain>
    </source>
</reference>
<gene>
    <name evidence="13" type="primary">tonB2</name>
    <name evidence="13" type="ORF">GCM10011342_17820</name>
</gene>
<dbReference type="Proteomes" id="UP000613582">
    <property type="component" value="Unassembled WGS sequence"/>
</dbReference>
<name>A0A8J2V4J4_9PROT</name>
<keyword evidence="9 11" id="KW-0472">Membrane</keyword>
<keyword evidence="14" id="KW-1185">Reference proteome</keyword>
<dbReference type="Gene3D" id="3.30.1150.10">
    <property type="match status" value="1"/>
</dbReference>
<keyword evidence="5" id="KW-0997">Cell inner membrane</keyword>
<evidence type="ECO:0000313" key="13">
    <source>
        <dbReference type="EMBL" id="GGD09390.1"/>
    </source>
</evidence>
<evidence type="ECO:0000256" key="3">
    <source>
        <dbReference type="ARBA" id="ARBA00022448"/>
    </source>
</evidence>
<evidence type="ECO:0000256" key="11">
    <source>
        <dbReference type="SAM" id="Phobius"/>
    </source>
</evidence>
<comment type="similarity">
    <text evidence="2">Belongs to the TonB family.</text>
</comment>
<keyword evidence="7" id="KW-0653">Protein transport</keyword>
<evidence type="ECO:0000259" key="12">
    <source>
        <dbReference type="PROSITE" id="PS52015"/>
    </source>
</evidence>
<dbReference type="GO" id="GO:0005886">
    <property type="term" value="C:plasma membrane"/>
    <property type="evidence" value="ECO:0007669"/>
    <property type="project" value="UniProtKB-SubCell"/>
</dbReference>
<keyword evidence="4" id="KW-1003">Cell membrane</keyword>
<dbReference type="Pfam" id="PF03544">
    <property type="entry name" value="TonB_C"/>
    <property type="match status" value="1"/>
</dbReference>
<feature type="region of interest" description="Disordered" evidence="10">
    <location>
        <begin position="48"/>
        <end position="82"/>
    </location>
</feature>
<dbReference type="PANTHER" id="PTHR33446">
    <property type="entry name" value="PROTEIN TONB-RELATED"/>
    <property type="match status" value="1"/>
</dbReference>
<dbReference type="PROSITE" id="PS52015">
    <property type="entry name" value="TONB_CTD"/>
    <property type="match status" value="1"/>
</dbReference>
<accession>A0A8J2V4J4</accession>
<keyword evidence="3" id="KW-0813">Transport</keyword>
<dbReference type="EMBL" id="BMGH01000001">
    <property type="protein sequence ID" value="GGD09390.1"/>
    <property type="molecule type" value="Genomic_DNA"/>
</dbReference>
<dbReference type="RefSeq" id="WP_188158756.1">
    <property type="nucleotide sequence ID" value="NZ_BMGH01000001.1"/>
</dbReference>
<dbReference type="GO" id="GO:0055085">
    <property type="term" value="P:transmembrane transport"/>
    <property type="evidence" value="ECO:0007669"/>
    <property type="project" value="InterPro"/>
</dbReference>
<proteinExistence type="inferred from homology"/>